<protein>
    <submittedName>
        <fullName evidence="2">Phosphotransferase enzyme family protein</fullName>
    </submittedName>
</protein>
<dbReference type="Pfam" id="PF01636">
    <property type="entry name" value="APH"/>
    <property type="match status" value="1"/>
</dbReference>
<organism evidence="2 3">
    <name type="scientific">Cordyceps fumosorosea (strain ARSEF 2679)</name>
    <name type="common">Isaria fumosorosea</name>
    <dbReference type="NCBI Taxonomy" id="1081104"/>
    <lineage>
        <taxon>Eukaryota</taxon>
        <taxon>Fungi</taxon>
        <taxon>Dikarya</taxon>
        <taxon>Ascomycota</taxon>
        <taxon>Pezizomycotina</taxon>
        <taxon>Sordariomycetes</taxon>
        <taxon>Hypocreomycetidae</taxon>
        <taxon>Hypocreales</taxon>
        <taxon>Cordycipitaceae</taxon>
        <taxon>Cordyceps</taxon>
    </lineage>
</organism>
<keyword evidence="2" id="KW-0808">Transferase</keyword>
<dbReference type="AlphaFoldDB" id="A0A167NDR3"/>
<dbReference type="SUPFAM" id="SSF56112">
    <property type="entry name" value="Protein kinase-like (PK-like)"/>
    <property type="match status" value="1"/>
</dbReference>
<proteinExistence type="predicted"/>
<dbReference type="RefSeq" id="XP_018701295.1">
    <property type="nucleotide sequence ID" value="XM_018851556.1"/>
</dbReference>
<dbReference type="PANTHER" id="PTHR21310:SF48">
    <property type="entry name" value="AMINOGLYCOSIDE PHOSPHOTRANSFERASE DOMAIN-CONTAINING PROTEIN"/>
    <property type="match status" value="1"/>
</dbReference>
<dbReference type="GeneID" id="30024245"/>
<dbReference type="CDD" id="cd05120">
    <property type="entry name" value="APH_ChoK_like"/>
    <property type="match status" value="1"/>
</dbReference>
<accession>A0A167NDR3</accession>
<dbReference type="Gene3D" id="3.90.1200.10">
    <property type="match status" value="1"/>
</dbReference>
<evidence type="ECO:0000259" key="1">
    <source>
        <dbReference type="Pfam" id="PF01636"/>
    </source>
</evidence>
<dbReference type="GO" id="GO:0016740">
    <property type="term" value="F:transferase activity"/>
    <property type="evidence" value="ECO:0007669"/>
    <property type="project" value="UniProtKB-KW"/>
</dbReference>
<comment type="caution">
    <text evidence="2">The sequence shown here is derived from an EMBL/GenBank/DDBJ whole genome shotgun (WGS) entry which is preliminary data.</text>
</comment>
<name>A0A167NDR3_CORFA</name>
<gene>
    <name evidence="2" type="ORF">ISF_07953</name>
</gene>
<evidence type="ECO:0000313" key="3">
    <source>
        <dbReference type="Proteomes" id="UP000076744"/>
    </source>
</evidence>
<dbReference type="OrthoDB" id="4177236at2759"/>
<keyword evidence="3" id="KW-1185">Reference proteome</keyword>
<dbReference type="Proteomes" id="UP000076744">
    <property type="component" value="Unassembled WGS sequence"/>
</dbReference>
<evidence type="ECO:0000313" key="2">
    <source>
        <dbReference type="EMBL" id="OAA55442.1"/>
    </source>
</evidence>
<dbReference type="InterPro" id="IPR051678">
    <property type="entry name" value="AGP_Transferase"/>
</dbReference>
<sequence length="309" mass="34997">MVSAVPLSIPPVAPPAILPAASPGASPLQYDILFQDPDLPEPLPSLEAIESAQFISEKVSRNVVSATACFAVKFGYEVQPLEAENMRFVRENTNVRVPRVFAVYQRDRETELPKTYIVMEKLAGDSLDKLWHGLDAAQKLDIVAQLKVAFASLRSLPHPGFFGSIDGTKLREFLFDDIDKPTPSVRSPFKTEDALIDGLLDRFLAEDPGRLRHKTAYYRLVLPKIFKGSGQPVFTHSDLQLKNIMLQPDGRVAMIDWDVAGWYPAYWEYAVAICAHAMWPNDWPSHVGLFLDEYPNHFAWMNRLRMERW</sequence>
<dbReference type="PANTHER" id="PTHR21310">
    <property type="entry name" value="AMINOGLYCOSIDE PHOSPHOTRANSFERASE-RELATED-RELATED"/>
    <property type="match status" value="1"/>
</dbReference>
<dbReference type="STRING" id="1081104.A0A167NDR3"/>
<dbReference type="InterPro" id="IPR011009">
    <property type="entry name" value="Kinase-like_dom_sf"/>
</dbReference>
<dbReference type="InterPro" id="IPR002575">
    <property type="entry name" value="Aminoglycoside_PTrfase"/>
</dbReference>
<feature type="domain" description="Aminoglycoside phosphotransferase" evidence="1">
    <location>
        <begin position="81"/>
        <end position="286"/>
    </location>
</feature>
<dbReference type="EMBL" id="AZHB01000025">
    <property type="protein sequence ID" value="OAA55442.1"/>
    <property type="molecule type" value="Genomic_DNA"/>
</dbReference>
<reference evidence="2 3" key="1">
    <citation type="journal article" date="2016" name="Genome Biol. Evol.">
        <title>Divergent and convergent evolution of fungal pathogenicity.</title>
        <authorList>
            <person name="Shang Y."/>
            <person name="Xiao G."/>
            <person name="Zheng P."/>
            <person name="Cen K."/>
            <person name="Zhan S."/>
            <person name="Wang C."/>
        </authorList>
    </citation>
    <scope>NUCLEOTIDE SEQUENCE [LARGE SCALE GENOMIC DNA]</scope>
    <source>
        <strain evidence="2 3">ARSEF 2679</strain>
    </source>
</reference>